<organism evidence="2 3">
    <name type="scientific">Mycolicibacterium poriferae</name>
    <dbReference type="NCBI Taxonomy" id="39694"/>
    <lineage>
        <taxon>Bacteria</taxon>
        <taxon>Bacillati</taxon>
        <taxon>Actinomycetota</taxon>
        <taxon>Actinomycetes</taxon>
        <taxon>Mycobacteriales</taxon>
        <taxon>Mycobacteriaceae</taxon>
        <taxon>Mycolicibacterium</taxon>
    </lineage>
</organism>
<feature type="region of interest" description="Disordered" evidence="1">
    <location>
        <begin position="1"/>
        <end position="65"/>
    </location>
</feature>
<evidence type="ECO:0000256" key="1">
    <source>
        <dbReference type="SAM" id="MobiDB-lite"/>
    </source>
</evidence>
<sequence>MLVALSACSSEGAQEDSAATSSSASTSAPASTPPPAPPAASTESSEDQLRAAAEALDRSATARDDETAWSFYSQRCKNEIGSIEAYGQVLDAFYAGRTPNYTDWTVRVNGSSGQVVTVDADPSAPASAMNPRTWTFIDGRWQFDNC</sequence>
<feature type="compositionally biased region" description="Basic and acidic residues" evidence="1">
    <location>
        <begin position="55"/>
        <end position="65"/>
    </location>
</feature>
<name>A0A6N4V3H1_9MYCO</name>
<accession>A0A6N4V3H1</accession>
<gene>
    <name evidence="2" type="ORF">MPOR_10320</name>
</gene>
<proteinExistence type="predicted"/>
<dbReference type="Proteomes" id="UP000466785">
    <property type="component" value="Chromosome"/>
</dbReference>
<dbReference type="AlphaFoldDB" id="A0A6N4V3H1"/>
<reference evidence="2 3" key="1">
    <citation type="journal article" date="2019" name="Emerg. Microbes Infect.">
        <title>Comprehensive subspecies identification of 175 nontuberculous mycobacteria species based on 7547 genomic profiles.</title>
        <authorList>
            <person name="Matsumoto Y."/>
            <person name="Kinjo T."/>
            <person name="Motooka D."/>
            <person name="Nabeya D."/>
            <person name="Jung N."/>
            <person name="Uechi K."/>
            <person name="Horii T."/>
            <person name="Iida T."/>
            <person name="Fujita J."/>
            <person name="Nakamura S."/>
        </authorList>
    </citation>
    <scope>NUCLEOTIDE SEQUENCE [LARGE SCALE GENOMIC DNA]</scope>
    <source>
        <strain evidence="2 3">JCM 12603</strain>
    </source>
</reference>
<protein>
    <submittedName>
        <fullName evidence="2">Uncharacterized protein</fullName>
    </submittedName>
</protein>
<keyword evidence="3" id="KW-1185">Reference proteome</keyword>
<dbReference type="EMBL" id="AP022570">
    <property type="protein sequence ID" value="BBX50006.1"/>
    <property type="molecule type" value="Genomic_DNA"/>
</dbReference>
<dbReference type="KEGG" id="mpof:MPOR_10320"/>
<evidence type="ECO:0000313" key="3">
    <source>
        <dbReference type="Proteomes" id="UP000466785"/>
    </source>
</evidence>
<evidence type="ECO:0000313" key="2">
    <source>
        <dbReference type="EMBL" id="BBX50006.1"/>
    </source>
</evidence>
<feature type="compositionally biased region" description="Low complexity" evidence="1">
    <location>
        <begin position="17"/>
        <end position="30"/>
    </location>
</feature>